<keyword evidence="8 11" id="KW-0949">S-adenosyl-L-methionine</keyword>
<evidence type="ECO:0000256" key="7">
    <source>
        <dbReference type="ARBA" id="ARBA00022679"/>
    </source>
</evidence>
<dbReference type="Proteomes" id="UP000195602">
    <property type="component" value="Unassembled WGS sequence"/>
</dbReference>
<feature type="region of interest" description="Disordered" evidence="12">
    <location>
        <begin position="65"/>
        <end position="146"/>
    </location>
</feature>
<comment type="similarity">
    <text evidence="2 11">Belongs to the TRM44 family.</text>
</comment>
<gene>
    <name evidence="13" type="ORF">A9F13_06g02189</name>
</gene>
<evidence type="ECO:0000256" key="4">
    <source>
        <dbReference type="ARBA" id="ARBA00017788"/>
    </source>
</evidence>
<evidence type="ECO:0000256" key="9">
    <source>
        <dbReference type="ARBA" id="ARBA00022694"/>
    </source>
</evidence>
<keyword evidence="7 11" id="KW-0808">Transferase</keyword>
<evidence type="ECO:0000313" key="13">
    <source>
        <dbReference type="EMBL" id="OVF09077.1"/>
    </source>
</evidence>
<evidence type="ECO:0000313" key="14">
    <source>
        <dbReference type="Proteomes" id="UP000195602"/>
    </source>
</evidence>
<feature type="compositionally biased region" description="Basic and acidic residues" evidence="12">
    <location>
        <begin position="531"/>
        <end position="543"/>
    </location>
</feature>
<protein>
    <recommendedName>
        <fullName evidence="4 11">tRNA (uracil-O(2)-)-methyltransferase</fullName>
        <ecNumber evidence="3 11">2.1.1.211</ecNumber>
    </recommendedName>
</protein>
<evidence type="ECO:0000256" key="12">
    <source>
        <dbReference type="SAM" id="MobiDB-lite"/>
    </source>
</evidence>
<dbReference type="GO" id="GO:0141101">
    <property type="term" value="F:tRNA(Ser) (uridine(44)-2'-O-)-methyltransferase activity"/>
    <property type="evidence" value="ECO:0007669"/>
    <property type="project" value="UniProtKB-EC"/>
</dbReference>
<feature type="compositionally biased region" description="Basic and acidic residues" evidence="12">
    <location>
        <begin position="77"/>
        <end position="87"/>
    </location>
</feature>
<evidence type="ECO:0000256" key="8">
    <source>
        <dbReference type="ARBA" id="ARBA00022691"/>
    </source>
</evidence>
<dbReference type="PANTHER" id="PTHR21210">
    <property type="entry name" value="TRNA (URACIL-O(2)-)-METHYLTRANSFERASE-RELATED"/>
    <property type="match status" value="1"/>
</dbReference>
<organism evidence="13 14">
    <name type="scientific">Clavispora lusitaniae</name>
    <name type="common">Candida lusitaniae</name>
    <dbReference type="NCBI Taxonomy" id="36911"/>
    <lineage>
        <taxon>Eukaryota</taxon>
        <taxon>Fungi</taxon>
        <taxon>Dikarya</taxon>
        <taxon>Ascomycota</taxon>
        <taxon>Saccharomycotina</taxon>
        <taxon>Pichiomycetes</taxon>
        <taxon>Metschnikowiaceae</taxon>
        <taxon>Clavispora</taxon>
    </lineage>
</organism>
<dbReference type="GO" id="GO:0005737">
    <property type="term" value="C:cytoplasm"/>
    <property type="evidence" value="ECO:0007669"/>
    <property type="project" value="UniProtKB-SubCell"/>
</dbReference>
<comment type="caution">
    <text evidence="13">The sequence shown here is derived from an EMBL/GenBank/DDBJ whole genome shotgun (WGS) entry which is preliminary data.</text>
</comment>
<dbReference type="AlphaFoldDB" id="A0AA91T2I5"/>
<evidence type="ECO:0000256" key="10">
    <source>
        <dbReference type="ARBA" id="ARBA00047957"/>
    </source>
</evidence>
<comment type="catalytic activity">
    <reaction evidence="10 11">
        <text>uridine(44) in tRNA(Ser) + S-adenosyl-L-methionine = 2'-O-methyluridine(44) in tRNA(Ser) + S-adenosyl-L-homocysteine + H(+)</text>
        <dbReference type="Rhea" id="RHEA:43100"/>
        <dbReference type="Rhea" id="RHEA-COMP:10339"/>
        <dbReference type="Rhea" id="RHEA-COMP:10340"/>
        <dbReference type="ChEBI" id="CHEBI:15378"/>
        <dbReference type="ChEBI" id="CHEBI:57856"/>
        <dbReference type="ChEBI" id="CHEBI:59789"/>
        <dbReference type="ChEBI" id="CHEBI:65315"/>
        <dbReference type="ChEBI" id="CHEBI:74478"/>
        <dbReference type="EC" id="2.1.1.211"/>
    </reaction>
</comment>
<feature type="region of interest" description="Disordered" evidence="12">
    <location>
        <begin position="513"/>
        <end position="555"/>
    </location>
</feature>
<dbReference type="EC" id="2.1.1.211" evidence="3 11"/>
<dbReference type="GO" id="GO:0030488">
    <property type="term" value="P:tRNA methylation"/>
    <property type="evidence" value="ECO:0007669"/>
    <property type="project" value="UniProtKB-UniRule"/>
</dbReference>
<dbReference type="KEGG" id="clus:A9F13_06g02189"/>
<keyword evidence="9 11" id="KW-0819">tRNA processing</keyword>
<dbReference type="EMBL" id="LYUB02000006">
    <property type="protein sequence ID" value="OVF09077.1"/>
    <property type="molecule type" value="Genomic_DNA"/>
</dbReference>
<feature type="compositionally biased region" description="Basic and acidic residues" evidence="12">
    <location>
        <begin position="96"/>
        <end position="132"/>
    </location>
</feature>
<evidence type="ECO:0000256" key="3">
    <source>
        <dbReference type="ARBA" id="ARBA00012795"/>
    </source>
</evidence>
<comment type="subcellular location">
    <subcellularLocation>
        <location evidence="1 11">Cytoplasm</location>
    </subcellularLocation>
</comment>
<reference evidence="13 14" key="1">
    <citation type="submission" date="2017-04" db="EMBL/GenBank/DDBJ databases">
        <title>Draft genome of the yeast Clavispora lusitaniae type strain CBS 6936.</title>
        <authorList>
            <person name="Durrens P."/>
            <person name="Klopp C."/>
            <person name="Biteau N."/>
            <person name="Fitton-Ouhabi V."/>
            <person name="Dementhon K."/>
            <person name="Accoceberry I."/>
            <person name="Sherman D.J."/>
            <person name="Noel T."/>
        </authorList>
    </citation>
    <scope>NUCLEOTIDE SEQUENCE [LARGE SCALE GENOMIC DNA]</scope>
    <source>
        <strain evidence="13 14">CBS 6936</strain>
    </source>
</reference>
<name>A0AA91T2I5_CLALS</name>
<comment type="function">
    <text evidence="11">Adenosyl-L-methionine (AdoMet)-dependent tRNA (uracil-O(2)-)-methyltransferase.</text>
</comment>
<keyword evidence="6 11" id="KW-0489">Methyltransferase</keyword>
<dbReference type="PANTHER" id="PTHR21210:SF0">
    <property type="entry name" value="TRNA (URACIL-O(2)-)-METHYLTRANSFERASE-RELATED"/>
    <property type="match status" value="1"/>
</dbReference>
<evidence type="ECO:0000256" key="6">
    <source>
        <dbReference type="ARBA" id="ARBA00022603"/>
    </source>
</evidence>
<evidence type="ECO:0000256" key="11">
    <source>
        <dbReference type="RuleBase" id="RU368004"/>
    </source>
</evidence>
<keyword evidence="5 11" id="KW-0963">Cytoplasm</keyword>
<proteinExistence type="inferred from homology"/>
<evidence type="ECO:0000256" key="5">
    <source>
        <dbReference type="ARBA" id="ARBA00022490"/>
    </source>
</evidence>
<sequence>MYKLLSDQASCLGDAWVPIYSVPVDFEPEHFETAMAHLIREPNINSTVILRADILSETVFGDDGKVKESRTFSPDLPEAKESGETSEHQQVPEGSKTQKKEKPNAETEEPQKHHEQDKKQPEDAMLRDRETGDTNAAGETASPRLLCRDLNDTQPRAVDLSGAQVALSPAVVSVRRIIPRNPYKDHILNQTCAVHKGENAVLVVYIAHISSADEVPFYLPPVAAVGILYCQGELSIHYVPFSSGKEGAAEQSGADEAPAWRDFVSDESSRPMRIALRLLQTSAKHSSGARAGYSKRVQHDLVVPRVAFQNRYIALKRKYSATLVASWVESTDPKKHVFEDLAVAAFLIELWARRFPGRDFEFRDLGCGNGLLVHILISEGFRGKGIDARARKSWKTYPPAVQANLLEQIIVPSVLLKPHPAVARMAPYMRDNGRFFSVPEAGARGVPLMKYYSAANLLESSKVCTTEEFPSNTFLIGNHSDELTCWLPLLGFPFMVIPCCSHALSGAKARFRPRKVQKPETGAAQGDGADDAEKKGADKEGGKNKGGKNKGVPQVGSSTYAALVDHVDDLATQMGWVVEKETLRIPSTRNAAIIGIDRNEQFASERPDETEMRVIDILATEGGAEGWVENSMALMKKNPKNH</sequence>
<evidence type="ECO:0000256" key="1">
    <source>
        <dbReference type="ARBA" id="ARBA00004496"/>
    </source>
</evidence>
<evidence type="ECO:0000256" key="2">
    <source>
        <dbReference type="ARBA" id="ARBA00009056"/>
    </source>
</evidence>
<dbReference type="Pfam" id="PF07757">
    <property type="entry name" value="AdoMet_MTase"/>
    <property type="match status" value="1"/>
</dbReference>
<accession>A0AA91T2I5</accession>
<dbReference type="InterPro" id="IPR011671">
    <property type="entry name" value="tRNA_uracil_MeTrfase"/>
</dbReference>